<gene>
    <name evidence="1" type="ORF">GCM10010994_56690</name>
</gene>
<dbReference type="EMBL" id="BMGG01000012">
    <property type="protein sequence ID" value="GGC91580.1"/>
    <property type="molecule type" value="Genomic_DNA"/>
</dbReference>
<accession>A0A916XQ77</accession>
<proteinExistence type="predicted"/>
<reference evidence="1" key="2">
    <citation type="submission" date="2020-09" db="EMBL/GenBank/DDBJ databases">
        <authorList>
            <person name="Sun Q."/>
            <person name="Zhou Y."/>
        </authorList>
    </citation>
    <scope>NUCLEOTIDE SEQUENCE</scope>
    <source>
        <strain evidence="1">CGMCC 1.12919</strain>
    </source>
</reference>
<dbReference type="RefSeq" id="WP_188612550.1">
    <property type="nucleotide sequence ID" value="NZ_BMGG01000012.1"/>
</dbReference>
<comment type="caution">
    <text evidence="1">The sequence shown here is derived from an EMBL/GenBank/DDBJ whole genome shotgun (WGS) entry which is preliminary data.</text>
</comment>
<name>A0A916XQ77_9HYPH</name>
<organism evidence="1 2">
    <name type="scientific">Chelatococcus reniformis</name>
    <dbReference type="NCBI Taxonomy" id="1494448"/>
    <lineage>
        <taxon>Bacteria</taxon>
        <taxon>Pseudomonadati</taxon>
        <taxon>Pseudomonadota</taxon>
        <taxon>Alphaproteobacteria</taxon>
        <taxon>Hyphomicrobiales</taxon>
        <taxon>Chelatococcaceae</taxon>
        <taxon>Chelatococcus</taxon>
    </lineage>
</organism>
<evidence type="ECO:0000313" key="1">
    <source>
        <dbReference type="EMBL" id="GGC91580.1"/>
    </source>
</evidence>
<evidence type="ECO:0000313" key="2">
    <source>
        <dbReference type="Proteomes" id="UP000637002"/>
    </source>
</evidence>
<sequence length="65" mass="7175">MTRAIRRVLIVEDVPSLAETYAPYLATEPVETTVAHTGAAARDVSPSTLYRIQAWQDAAQQPTYL</sequence>
<dbReference type="Proteomes" id="UP000637002">
    <property type="component" value="Unassembled WGS sequence"/>
</dbReference>
<dbReference type="InterPro" id="IPR011006">
    <property type="entry name" value="CheY-like_superfamily"/>
</dbReference>
<reference evidence="1" key="1">
    <citation type="journal article" date="2014" name="Int. J. Syst. Evol. Microbiol.">
        <title>Complete genome sequence of Corynebacterium casei LMG S-19264T (=DSM 44701T), isolated from a smear-ripened cheese.</title>
        <authorList>
            <consortium name="US DOE Joint Genome Institute (JGI-PGF)"/>
            <person name="Walter F."/>
            <person name="Albersmeier A."/>
            <person name="Kalinowski J."/>
            <person name="Ruckert C."/>
        </authorList>
    </citation>
    <scope>NUCLEOTIDE SEQUENCE</scope>
    <source>
        <strain evidence="1">CGMCC 1.12919</strain>
    </source>
</reference>
<keyword evidence="2" id="KW-1185">Reference proteome</keyword>
<dbReference type="AlphaFoldDB" id="A0A916XQ77"/>
<protein>
    <submittedName>
        <fullName evidence="1">Uncharacterized protein</fullName>
    </submittedName>
</protein>
<dbReference type="SUPFAM" id="SSF52172">
    <property type="entry name" value="CheY-like"/>
    <property type="match status" value="1"/>
</dbReference>